<sequence>MSSNICPNCAETSLVEISLTVGGHKVMLSSCSACESRWWHKDGQTSEVTEVLELASQGKR</sequence>
<dbReference type="EMBL" id="FQUL01000001">
    <property type="protein sequence ID" value="SHE27933.1"/>
    <property type="molecule type" value="Genomic_DNA"/>
</dbReference>
<dbReference type="Proteomes" id="UP000184295">
    <property type="component" value="Unassembled WGS sequence"/>
</dbReference>
<dbReference type="STRING" id="1121881.SAMN02745225_00133"/>
<protein>
    <submittedName>
        <fullName evidence="1">Uncharacterized protein</fullName>
    </submittedName>
</protein>
<dbReference type="AlphaFoldDB" id="A0A1M4S6U7"/>
<organism evidence="1 2">
    <name type="scientific">Ferrithrix thermotolerans DSM 19514</name>
    <dbReference type="NCBI Taxonomy" id="1121881"/>
    <lineage>
        <taxon>Bacteria</taxon>
        <taxon>Bacillati</taxon>
        <taxon>Actinomycetota</taxon>
        <taxon>Acidimicrobiia</taxon>
        <taxon>Acidimicrobiales</taxon>
        <taxon>Acidimicrobiaceae</taxon>
        <taxon>Ferrithrix</taxon>
    </lineage>
</organism>
<reference evidence="2" key="1">
    <citation type="submission" date="2016-11" db="EMBL/GenBank/DDBJ databases">
        <authorList>
            <person name="Varghese N."/>
            <person name="Submissions S."/>
        </authorList>
    </citation>
    <scope>NUCLEOTIDE SEQUENCE [LARGE SCALE GENOMIC DNA]</scope>
    <source>
        <strain evidence="2">DSM 19514</strain>
    </source>
</reference>
<accession>A0A1M4S6U7</accession>
<keyword evidence="2" id="KW-1185">Reference proteome</keyword>
<gene>
    <name evidence="1" type="ORF">SAMN02745225_00133</name>
</gene>
<proteinExistence type="predicted"/>
<evidence type="ECO:0000313" key="2">
    <source>
        <dbReference type="Proteomes" id="UP000184295"/>
    </source>
</evidence>
<name>A0A1M4S6U7_9ACTN</name>
<evidence type="ECO:0000313" key="1">
    <source>
        <dbReference type="EMBL" id="SHE27933.1"/>
    </source>
</evidence>